<feature type="domain" description="Histidine kinase" evidence="5">
    <location>
        <begin position="225"/>
        <end position="443"/>
    </location>
</feature>
<dbReference type="SMART" id="SM00387">
    <property type="entry name" value="HATPase_c"/>
    <property type="match status" value="1"/>
</dbReference>
<keyword evidence="7" id="KW-1185">Reference proteome</keyword>
<dbReference type="SMART" id="SM00388">
    <property type="entry name" value="HisKA"/>
    <property type="match status" value="1"/>
</dbReference>
<keyword evidence="3" id="KW-0597">Phosphoprotein</keyword>
<evidence type="ECO:0000256" key="4">
    <source>
        <dbReference type="SAM" id="Phobius"/>
    </source>
</evidence>
<dbReference type="InterPro" id="IPR003594">
    <property type="entry name" value="HATPase_dom"/>
</dbReference>
<evidence type="ECO:0000259" key="5">
    <source>
        <dbReference type="PROSITE" id="PS50109"/>
    </source>
</evidence>
<proteinExistence type="predicted"/>
<evidence type="ECO:0000256" key="3">
    <source>
        <dbReference type="ARBA" id="ARBA00022553"/>
    </source>
</evidence>
<dbReference type="EMBL" id="CP107006">
    <property type="protein sequence ID" value="UYQ92015.1"/>
    <property type="molecule type" value="Genomic_DNA"/>
</dbReference>
<sequence length="443" mass="50230">MLPLKKTFPLIVVLITLSLAGIIYIQVSWIRNAAVIKREEREQRMIRVMDTVARSMINHPYKSLRMDQVIADSRGIRIQRDITPIFESVSVRFTADEVSALLRKAMSNNKIITDFEFAVVGRERSYQLKSPGFEKMVYNATVVDTNSYRVYGVLLSDMELPTLVAPESLQVIIPEQSPYIFKYLGFMIVGSILFTTIIIMAFSLTIRTLLNQKKLSEIKSDFINNMTHELKTPLATISLAIDAIGNDKVIGNPDKIRQFSSMIKEENKRMNKQVETILQSALMEKEEISLNLQVLDVHELINRTVENLQLQLDSKNGRVDLQLQAIQPILKVDEVHFGNVIFNLLDNAIKYSKDSLDIKIHTHNTRKALVITISDNGIGMSRDTVSRIFEKFYRAHTGNLHNVKGFGLGLSYVKAIVDAHKGKIKAESTLGKGSKFTLEFPQD</sequence>
<dbReference type="Gene3D" id="1.10.287.130">
    <property type="match status" value="1"/>
</dbReference>
<dbReference type="CDD" id="cd00075">
    <property type="entry name" value="HATPase"/>
    <property type="match status" value="1"/>
</dbReference>
<evidence type="ECO:0000256" key="1">
    <source>
        <dbReference type="ARBA" id="ARBA00000085"/>
    </source>
</evidence>
<dbReference type="SUPFAM" id="SSF47384">
    <property type="entry name" value="Homodimeric domain of signal transducing histidine kinase"/>
    <property type="match status" value="1"/>
</dbReference>
<dbReference type="SUPFAM" id="SSF55874">
    <property type="entry name" value="ATPase domain of HSP90 chaperone/DNA topoisomerase II/histidine kinase"/>
    <property type="match status" value="1"/>
</dbReference>
<dbReference type="RefSeq" id="WP_264280352.1">
    <property type="nucleotide sequence ID" value="NZ_CP107006.1"/>
</dbReference>
<dbReference type="PANTHER" id="PTHR43547:SF2">
    <property type="entry name" value="HYBRID SIGNAL TRANSDUCTION HISTIDINE KINASE C"/>
    <property type="match status" value="1"/>
</dbReference>
<dbReference type="EC" id="2.7.13.3" evidence="2"/>
<keyword evidence="4" id="KW-1133">Transmembrane helix</keyword>
<gene>
    <name evidence="6" type="ORF">MKQ68_18170</name>
</gene>
<keyword evidence="4" id="KW-0472">Membrane</keyword>
<dbReference type="Proteomes" id="UP001162741">
    <property type="component" value="Chromosome"/>
</dbReference>
<dbReference type="InterPro" id="IPR005467">
    <property type="entry name" value="His_kinase_dom"/>
</dbReference>
<keyword evidence="6" id="KW-0808">Transferase</keyword>
<dbReference type="PANTHER" id="PTHR43547">
    <property type="entry name" value="TWO-COMPONENT HISTIDINE KINASE"/>
    <property type="match status" value="1"/>
</dbReference>
<evidence type="ECO:0000313" key="7">
    <source>
        <dbReference type="Proteomes" id="UP001162741"/>
    </source>
</evidence>
<accession>A0ABY6IX99</accession>
<protein>
    <recommendedName>
        <fullName evidence="2">histidine kinase</fullName>
        <ecNumber evidence="2">2.7.13.3</ecNumber>
    </recommendedName>
</protein>
<name>A0ABY6IX99_9BACT</name>
<dbReference type="CDD" id="cd00082">
    <property type="entry name" value="HisKA"/>
    <property type="match status" value="1"/>
</dbReference>
<keyword evidence="4" id="KW-0812">Transmembrane</keyword>
<dbReference type="GO" id="GO:0016301">
    <property type="term" value="F:kinase activity"/>
    <property type="evidence" value="ECO:0007669"/>
    <property type="project" value="UniProtKB-KW"/>
</dbReference>
<evidence type="ECO:0000256" key="2">
    <source>
        <dbReference type="ARBA" id="ARBA00012438"/>
    </source>
</evidence>
<organism evidence="6 7">
    <name type="scientific">Chitinophaga horti</name>
    <dbReference type="NCBI Taxonomy" id="2920382"/>
    <lineage>
        <taxon>Bacteria</taxon>
        <taxon>Pseudomonadati</taxon>
        <taxon>Bacteroidota</taxon>
        <taxon>Chitinophagia</taxon>
        <taxon>Chitinophagales</taxon>
        <taxon>Chitinophagaceae</taxon>
        <taxon>Chitinophaga</taxon>
    </lineage>
</organism>
<dbReference type="PRINTS" id="PR00344">
    <property type="entry name" value="BCTRLSENSOR"/>
</dbReference>
<feature type="transmembrane region" description="Helical" evidence="4">
    <location>
        <begin position="7"/>
        <end position="29"/>
    </location>
</feature>
<dbReference type="InterPro" id="IPR036890">
    <property type="entry name" value="HATPase_C_sf"/>
</dbReference>
<dbReference type="PROSITE" id="PS50109">
    <property type="entry name" value="HIS_KIN"/>
    <property type="match status" value="1"/>
</dbReference>
<reference evidence="6" key="1">
    <citation type="submission" date="2022-10" db="EMBL/GenBank/DDBJ databases">
        <title>Chitinophaga sp. nov., isolated from soil.</title>
        <authorList>
            <person name="Jeon C.O."/>
        </authorList>
    </citation>
    <scope>NUCLEOTIDE SEQUENCE</scope>
    <source>
        <strain evidence="6">R8</strain>
    </source>
</reference>
<dbReference type="InterPro" id="IPR003661">
    <property type="entry name" value="HisK_dim/P_dom"/>
</dbReference>
<comment type="catalytic activity">
    <reaction evidence="1">
        <text>ATP + protein L-histidine = ADP + protein N-phospho-L-histidine.</text>
        <dbReference type="EC" id="2.7.13.3"/>
    </reaction>
</comment>
<evidence type="ECO:0000313" key="6">
    <source>
        <dbReference type="EMBL" id="UYQ92015.1"/>
    </source>
</evidence>
<keyword evidence="6" id="KW-0418">Kinase</keyword>
<feature type="transmembrane region" description="Helical" evidence="4">
    <location>
        <begin position="183"/>
        <end position="206"/>
    </location>
</feature>
<dbReference type="Gene3D" id="3.30.565.10">
    <property type="entry name" value="Histidine kinase-like ATPase, C-terminal domain"/>
    <property type="match status" value="1"/>
</dbReference>
<dbReference type="InterPro" id="IPR004358">
    <property type="entry name" value="Sig_transdc_His_kin-like_C"/>
</dbReference>
<dbReference type="InterPro" id="IPR036097">
    <property type="entry name" value="HisK_dim/P_sf"/>
</dbReference>
<dbReference type="Pfam" id="PF00512">
    <property type="entry name" value="HisKA"/>
    <property type="match status" value="1"/>
</dbReference>
<dbReference type="Pfam" id="PF02518">
    <property type="entry name" value="HATPase_c"/>
    <property type="match status" value="1"/>
</dbReference>